<protein>
    <submittedName>
        <fullName evidence="5">Protease inhibitor I42 family protein</fullName>
    </submittedName>
</protein>
<dbReference type="Gene3D" id="2.60.40.2020">
    <property type="match status" value="1"/>
</dbReference>
<dbReference type="GO" id="GO:0004869">
    <property type="term" value="F:cysteine-type endopeptidase inhibitor activity"/>
    <property type="evidence" value="ECO:0007669"/>
    <property type="project" value="UniProtKB-KW"/>
</dbReference>
<reference evidence="5 6" key="1">
    <citation type="submission" date="2021-06" db="EMBL/GenBank/DDBJ databases">
        <title>Bradyrhizobium sp. S2-11-4 Genome sequencing.</title>
        <authorList>
            <person name="Jin L."/>
        </authorList>
    </citation>
    <scope>NUCLEOTIDE SEQUENCE [LARGE SCALE GENOMIC DNA]</scope>
    <source>
        <strain evidence="5 6">S2-11-4</strain>
    </source>
</reference>
<feature type="signal peptide" evidence="3">
    <location>
        <begin position="1"/>
        <end position="25"/>
    </location>
</feature>
<proteinExistence type="predicted"/>
<dbReference type="RefSeq" id="WP_215605397.1">
    <property type="nucleotide sequence ID" value="NZ_CP076136.1"/>
</dbReference>
<gene>
    <name evidence="5" type="ORF">KMZ93_07090</name>
</gene>
<dbReference type="EMBL" id="CP076136">
    <property type="protein sequence ID" value="QWG24654.1"/>
    <property type="molecule type" value="Genomic_DNA"/>
</dbReference>
<keyword evidence="3" id="KW-0732">Signal</keyword>
<sequence>MTRAPLACLLLAAAMLAATATEADAADQTLQLTVGQQATVELEENPSTGYRWTIDAKSGVNASILRISDRGFSQNADGKRLLGAPGIHRWSIAATSAGSASVTFVYQRSWEATSVRRHQVTVQAVAR</sequence>
<dbReference type="InterPro" id="IPR052781">
    <property type="entry name" value="Cys_protease_inhibitor_I42"/>
</dbReference>
<dbReference type="InterPro" id="IPR018990">
    <property type="entry name" value="Prot_inh_I42_chagasin"/>
</dbReference>
<dbReference type="Pfam" id="PF09394">
    <property type="entry name" value="Inhibitor_I42"/>
    <property type="match status" value="1"/>
</dbReference>
<evidence type="ECO:0000256" key="3">
    <source>
        <dbReference type="SAM" id="SignalP"/>
    </source>
</evidence>
<evidence type="ECO:0000256" key="2">
    <source>
        <dbReference type="ARBA" id="ARBA00022704"/>
    </source>
</evidence>
<dbReference type="SUPFAM" id="SSF141066">
    <property type="entry name" value="ICP-like"/>
    <property type="match status" value="1"/>
</dbReference>
<evidence type="ECO:0000256" key="1">
    <source>
        <dbReference type="ARBA" id="ARBA00022690"/>
    </source>
</evidence>
<feature type="chain" id="PRO_5036902650" evidence="3">
    <location>
        <begin position="26"/>
        <end position="127"/>
    </location>
</feature>
<keyword evidence="2" id="KW-0789">Thiol protease inhibitor</keyword>
<dbReference type="AlphaFoldDB" id="A0A975P1X8"/>
<name>A0A975P1X8_9BRAD</name>
<dbReference type="Proteomes" id="UP000676951">
    <property type="component" value="Chromosome"/>
</dbReference>
<keyword evidence="6" id="KW-1185">Reference proteome</keyword>
<feature type="domain" description="Proteinase inhibitor I42 chagasin" evidence="4">
    <location>
        <begin position="32"/>
        <end position="121"/>
    </location>
</feature>
<accession>A0A975P1X8</accession>
<dbReference type="PANTHER" id="PTHR36530">
    <property type="entry name" value="INHIBITOR OF CYSTEINE PEPTIDASE"/>
    <property type="match status" value="1"/>
</dbReference>
<organism evidence="5 6">
    <name type="scientific">Bradyrhizobium sediminis</name>
    <dbReference type="NCBI Taxonomy" id="2840469"/>
    <lineage>
        <taxon>Bacteria</taxon>
        <taxon>Pseudomonadati</taxon>
        <taxon>Pseudomonadota</taxon>
        <taxon>Alphaproteobacteria</taxon>
        <taxon>Hyphomicrobiales</taxon>
        <taxon>Nitrobacteraceae</taxon>
        <taxon>Bradyrhizobium</taxon>
    </lineage>
</organism>
<dbReference type="InterPro" id="IPR036331">
    <property type="entry name" value="Chagasin-like_sf"/>
</dbReference>
<evidence type="ECO:0000313" key="6">
    <source>
        <dbReference type="Proteomes" id="UP000676951"/>
    </source>
</evidence>
<evidence type="ECO:0000313" key="5">
    <source>
        <dbReference type="EMBL" id="QWG24654.1"/>
    </source>
</evidence>
<dbReference type="PANTHER" id="PTHR36530:SF1">
    <property type="entry name" value="AMOEBIASIN-1"/>
    <property type="match status" value="1"/>
</dbReference>
<keyword evidence="1" id="KW-0646">Protease inhibitor</keyword>
<evidence type="ECO:0000259" key="4">
    <source>
        <dbReference type="Pfam" id="PF09394"/>
    </source>
</evidence>